<dbReference type="Proteomes" id="UP000479000">
    <property type="component" value="Unassembled WGS sequence"/>
</dbReference>
<reference evidence="1 2" key="1">
    <citation type="submission" date="2020-02" db="EMBL/GenBank/DDBJ databases">
        <authorList>
            <person name="Ferguson B K."/>
        </authorList>
    </citation>
    <scope>NUCLEOTIDE SEQUENCE [LARGE SCALE GENOMIC DNA]</scope>
</reference>
<sequence>MGSPNSVQDPEITRRLPTILPFRYSIDMVFQVGVVSPYGRLSNSFKSRFIQGRLQCISPRTYVGRRTKTFLEIRAFCLLSSNISGANCEVRDEQQSDTSK</sequence>
<proteinExistence type="predicted"/>
<feature type="non-terminal residue" evidence="1">
    <location>
        <position position="100"/>
    </location>
</feature>
<protein>
    <submittedName>
        <fullName evidence="1">Uncharacterized protein</fullName>
    </submittedName>
</protein>
<evidence type="ECO:0000313" key="2">
    <source>
        <dbReference type="Proteomes" id="UP000479000"/>
    </source>
</evidence>
<accession>A0A6H5H2H7</accession>
<name>A0A6H5H2H7_9HEMI</name>
<evidence type="ECO:0000313" key="1">
    <source>
        <dbReference type="EMBL" id="CAB0010294.1"/>
    </source>
</evidence>
<dbReference type="EMBL" id="CADCXU010022965">
    <property type="protein sequence ID" value="CAB0010294.1"/>
    <property type="molecule type" value="Genomic_DNA"/>
</dbReference>
<organism evidence="1 2">
    <name type="scientific">Nesidiocoris tenuis</name>
    <dbReference type="NCBI Taxonomy" id="355587"/>
    <lineage>
        <taxon>Eukaryota</taxon>
        <taxon>Metazoa</taxon>
        <taxon>Ecdysozoa</taxon>
        <taxon>Arthropoda</taxon>
        <taxon>Hexapoda</taxon>
        <taxon>Insecta</taxon>
        <taxon>Pterygota</taxon>
        <taxon>Neoptera</taxon>
        <taxon>Paraneoptera</taxon>
        <taxon>Hemiptera</taxon>
        <taxon>Heteroptera</taxon>
        <taxon>Panheteroptera</taxon>
        <taxon>Cimicomorpha</taxon>
        <taxon>Miridae</taxon>
        <taxon>Dicyphina</taxon>
        <taxon>Nesidiocoris</taxon>
    </lineage>
</organism>
<dbReference type="AlphaFoldDB" id="A0A6H5H2H7"/>
<keyword evidence="2" id="KW-1185">Reference proteome</keyword>
<gene>
    <name evidence="1" type="ORF">NTEN_LOCUS15339</name>
</gene>